<evidence type="ECO:0000256" key="6">
    <source>
        <dbReference type="ARBA" id="ARBA00023125"/>
    </source>
</evidence>
<keyword evidence="10" id="KW-1185">Reference proteome</keyword>
<dbReference type="PANTHER" id="PTHR46577:SF1">
    <property type="entry name" value="HTH-TYPE TRANSCRIPTIONAL REGULATORY PROTEIN GABR"/>
    <property type="match status" value="1"/>
</dbReference>
<evidence type="ECO:0000256" key="1">
    <source>
        <dbReference type="ARBA" id="ARBA00001933"/>
    </source>
</evidence>
<name>A0ABV8UU59_9BACL</name>
<evidence type="ECO:0000256" key="5">
    <source>
        <dbReference type="ARBA" id="ARBA00023015"/>
    </source>
</evidence>
<comment type="cofactor">
    <cofactor evidence="1">
        <name>pyridoxal 5'-phosphate</name>
        <dbReference type="ChEBI" id="CHEBI:597326"/>
    </cofactor>
</comment>
<dbReference type="InterPro" id="IPR036388">
    <property type="entry name" value="WH-like_DNA-bd_sf"/>
</dbReference>
<dbReference type="SMART" id="SM00345">
    <property type="entry name" value="HTH_GNTR"/>
    <property type="match status" value="1"/>
</dbReference>
<dbReference type="InterPro" id="IPR036390">
    <property type="entry name" value="WH_DNA-bd_sf"/>
</dbReference>
<dbReference type="RefSeq" id="WP_378140985.1">
    <property type="nucleotide sequence ID" value="NZ_JBHSEF010000015.1"/>
</dbReference>
<keyword evidence="3 9" id="KW-0032">Aminotransferase</keyword>
<reference evidence="10" key="1">
    <citation type="journal article" date="2019" name="Int. J. Syst. Evol. Microbiol.">
        <title>The Global Catalogue of Microorganisms (GCM) 10K type strain sequencing project: providing services to taxonomists for standard genome sequencing and annotation.</title>
        <authorList>
            <consortium name="The Broad Institute Genomics Platform"/>
            <consortium name="The Broad Institute Genome Sequencing Center for Infectious Disease"/>
            <person name="Wu L."/>
            <person name="Ma J."/>
        </authorList>
    </citation>
    <scope>NUCLEOTIDE SEQUENCE [LARGE SCALE GENOMIC DNA]</scope>
    <source>
        <strain evidence="10">CCUG 50353</strain>
    </source>
</reference>
<comment type="similarity">
    <text evidence="2">In the C-terminal section; belongs to the class-I pyridoxal-phosphate-dependent aminotransferase family.</text>
</comment>
<dbReference type="SUPFAM" id="SSF46785">
    <property type="entry name" value="Winged helix' DNA-binding domain"/>
    <property type="match status" value="1"/>
</dbReference>
<sequence>MEFFLPHLSEDTSMPLYERLYRAFREAILSGQLAEGEKLPSKRQLADYLSISQTTIETTYHQLVDEGYVISLPRKGYFVQNSTELIRSEPQTILKASIPEAVTYRYDFHPGKIDLEHFPLDQWRKCARDVMTDGNRHLLHLGHPQGDLPLRQQIAGYLYQSRGVRCTPEQLILGSGTEQLLPFLLRLIAKKGILAVEDPGYSLTHHFSNDSSYQAVPIAVDEEGLRVDELKASGATGAYITPAHQFPTGAILSASRRNQLLKWAREADHRYIIEDDYDSEFRYVGMPIPALQGFDTHNRVIYLSTFSKSLMPSLRIAYAVVPVSLLDVYREQFGHYAATVPRLDQATLALFMERGHFEKHVNRMRKLYKRKLDLLHELIDPYSDWLSISGDQAGMHVILNVETKMTGTMMKSALAEKGLRIASLDQYRIEKTTETSKLLLGFGGMPMDELEQAVTELIDELTMICHKKDPSTS</sequence>
<dbReference type="SUPFAM" id="SSF53383">
    <property type="entry name" value="PLP-dependent transferases"/>
    <property type="match status" value="1"/>
</dbReference>
<dbReference type="CDD" id="cd07377">
    <property type="entry name" value="WHTH_GntR"/>
    <property type="match status" value="1"/>
</dbReference>
<keyword evidence="7" id="KW-0804">Transcription</keyword>
<dbReference type="Gene3D" id="1.10.10.10">
    <property type="entry name" value="Winged helix-like DNA-binding domain superfamily/Winged helix DNA-binding domain"/>
    <property type="match status" value="1"/>
</dbReference>
<keyword evidence="4" id="KW-0663">Pyridoxal phosphate</keyword>
<dbReference type="CDD" id="cd00609">
    <property type="entry name" value="AAT_like"/>
    <property type="match status" value="1"/>
</dbReference>
<dbReference type="GO" id="GO:0008483">
    <property type="term" value="F:transaminase activity"/>
    <property type="evidence" value="ECO:0007669"/>
    <property type="project" value="UniProtKB-KW"/>
</dbReference>
<protein>
    <submittedName>
        <fullName evidence="9">PLP-dependent aminotransferase family protein</fullName>
    </submittedName>
</protein>
<accession>A0ABV8UU59</accession>
<proteinExistence type="inferred from homology"/>
<gene>
    <name evidence="9" type="ORF">ACFO0S_06465</name>
</gene>
<dbReference type="Pfam" id="PF00155">
    <property type="entry name" value="Aminotran_1_2"/>
    <property type="match status" value="1"/>
</dbReference>
<evidence type="ECO:0000313" key="9">
    <source>
        <dbReference type="EMBL" id="MFC4354704.1"/>
    </source>
</evidence>
<evidence type="ECO:0000313" key="10">
    <source>
        <dbReference type="Proteomes" id="UP001595733"/>
    </source>
</evidence>
<comment type="caution">
    <text evidence="9">The sequence shown here is derived from an EMBL/GenBank/DDBJ whole genome shotgun (WGS) entry which is preliminary data.</text>
</comment>
<dbReference type="EMBL" id="JBHSEF010000015">
    <property type="protein sequence ID" value="MFC4354704.1"/>
    <property type="molecule type" value="Genomic_DNA"/>
</dbReference>
<evidence type="ECO:0000259" key="8">
    <source>
        <dbReference type="PROSITE" id="PS50949"/>
    </source>
</evidence>
<dbReference type="InterPro" id="IPR015424">
    <property type="entry name" value="PyrdxlP-dep_Trfase"/>
</dbReference>
<dbReference type="Gene3D" id="3.40.640.10">
    <property type="entry name" value="Type I PLP-dependent aspartate aminotransferase-like (Major domain)"/>
    <property type="match status" value="1"/>
</dbReference>
<dbReference type="PANTHER" id="PTHR46577">
    <property type="entry name" value="HTH-TYPE TRANSCRIPTIONAL REGULATORY PROTEIN GABR"/>
    <property type="match status" value="1"/>
</dbReference>
<evidence type="ECO:0000256" key="2">
    <source>
        <dbReference type="ARBA" id="ARBA00005384"/>
    </source>
</evidence>
<evidence type="ECO:0000256" key="7">
    <source>
        <dbReference type="ARBA" id="ARBA00023163"/>
    </source>
</evidence>
<organism evidence="9 10">
    <name type="scientific">Chryseomicrobium palamuruense</name>
    <dbReference type="NCBI Taxonomy" id="682973"/>
    <lineage>
        <taxon>Bacteria</taxon>
        <taxon>Bacillati</taxon>
        <taxon>Bacillota</taxon>
        <taxon>Bacilli</taxon>
        <taxon>Bacillales</taxon>
        <taxon>Caryophanaceae</taxon>
        <taxon>Chryseomicrobium</taxon>
    </lineage>
</organism>
<dbReference type="Pfam" id="PF00392">
    <property type="entry name" value="GntR"/>
    <property type="match status" value="1"/>
</dbReference>
<dbReference type="InterPro" id="IPR004839">
    <property type="entry name" value="Aminotransferase_I/II_large"/>
</dbReference>
<keyword evidence="3 9" id="KW-0808">Transferase</keyword>
<dbReference type="Proteomes" id="UP001595733">
    <property type="component" value="Unassembled WGS sequence"/>
</dbReference>
<dbReference type="InterPro" id="IPR000524">
    <property type="entry name" value="Tscrpt_reg_HTH_GntR"/>
</dbReference>
<keyword evidence="6" id="KW-0238">DNA-binding</keyword>
<keyword evidence="5" id="KW-0805">Transcription regulation</keyword>
<dbReference type="PROSITE" id="PS50949">
    <property type="entry name" value="HTH_GNTR"/>
    <property type="match status" value="1"/>
</dbReference>
<dbReference type="InterPro" id="IPR051446">
    <property type="entry name" value="HTH_trans_reg/aminotransferase"/>
</dbReference>
<dbReference type="InterPro" id="IPR015421">
    <property type="entry name" value="PyrdxlP-dep_Trfase_major"/>
</dbReference>
<feature type="domain" description="HTH gntR-type" evidence="8">
    <location>
        <begin position="14"/>
        <end position="82"/>
    </location>
</feature>
<evidence type="ECO:0000256" key="3">
    <source>
        <dbReference type="ARBA" id="ARBA00022576"/>
    </source>
</evidence>
<evidence type="ECO:0000256" key="4">
    <source>
        <dbReference type="ARBA" id="ARBA00022898"/>
    </source>
</evidence>